<evidence type="ECO:0000256" key="3">
    <source>
        <dbReference type="ARBA" id="ARBA00022729"/>
    </source>
</evidence>
<dbReference type="PANTHER" id="PTHR43620:SF7">
    <property type="entry name" value="GLYCEROPHOSPHODIESTER PHOSPHODIESTERASE GDPD5-RELATED"/>
    <property type="match status" value="1"/>
</dbReference>
<dbReference type="PROSITE" id="PS51704">
    <property type="entry name" value="GP_PDE"/>
    <property type="match status" value="1"/>
</dbReference>
<dbReference type="RefSeq" id="WP_377124425.1">
    <property type="nucleotide sequence ID" value="NZ_JBHRSD010000017.1"/>
</dbReference>
<evidence type="ECO:0000256" key="1">
    <source>
        <dbReference type="ARBA" id="ARBA00007277"/>
    </source>
</evidence>
<dbReference type="InterPro" id="IPR030395">
    <property type="entry name" value="GP_PDE_dom"/>
</dbReference>
<comment type="caution">
    <text evidence="8">The sequence shown here is derived from an EMBL/GenBank/DDBJ whole genome shotgun (WGS) entry which is preliminary data.</text>
</comment>
<sequence length="416" mass="45399">MLAACSQTSQSDPNSHVQLGPRPFYLLAAMPEGGLKDKLSACQNGPFYPSRFSIGHRGAPLQFPEHTQQSYLAAAKMGAGALECDVTFTKDHQLVCRHSQCDLHTTTNILATSLASKCSVPFTPADPNQGTPASAKCCTSDISLAEFLTLDGKMDAANPHAKTVAEYLGGTPPWRTELYASHGTLMTHAQSIALFKSLGRHFTPELKAPEVSEDKSHLSQQQFAKALIDEYRSAGIDPAEVWPQSFNLKDILYWQKIAPDFAKQAIYLEDRDEPQHNSLERQVEALTLLHHPEQLTPTMAELAGLGVKIIAPPLWALVTVENQQLVPSAYAKAARAAGLDIIAWSLERSGPLRQGGGWYYQSINGQLEGQNQLRTEGDVLTLLDVLAKDIGVIGVFSDWPATTSFYANCMQLSIVK</sequence>
<dbReference type="Proteomes" id="UP001595453">
    <property type="component" value="Unassembled WGS sequence"/>
</dbReference>
<evidence type="ECO:0000256" key="2">
    <source>
        <dbReference type="ARBA" id="ARBA00012247"/>
    </source>
</evidence>
<dbReference type="EMBL" id="JBHRSD010000017">
    <property type="protein sequence ID" value="MFC3033047.1"/>
    <property type="molecule type" value="Genomic_DNA"/>
</dbReference>
<keyword evidence="5" id="KW-0378">Hydrolase</keyword>
<organism evidence="8 9">
    <name type="scientific">Pseudoalteromonas fenneropenaei</name>
    <dbReference type="NCBI Taxonomy" id="1737459"/>
    <lineage>
        <taxon>Bacteria</taxon>
        <taxon>Pseudomonadati</taxon>
        <taxon>Pseudomonadota</taxon>
        <taxon>Gammaproteobacteria</taxon>
        <taxon>Alteromonadales</taxon>
        <taxon>Pseudoalteromonadaceae</taxon>
        <taxon>Pseudoalteromonas</taxon>
    </lineage>
</organism>
<evidence type="ECO:0000256" key="5">
    <source>
        <dbReference type="ARBA" id="ARBA00022801"/>
    </source>
</evidence>
<accession>A0ABV7CK96</accession>
<dbReference type="PANTHER" id="PTHR43620">
    <property type="entry name" value="GLYCEROPHOSPHORYL DIESTER PHOSPHODIESTERASE"/>
    <property type="match status" value="1"/>
</dbReference>
<keyword evidence="9" id="KW-1185">Reference proteome</keyword>
<gene>
    <name evidence="8" type="ORF">ACFOEE_10985</name>
</gene>
<proteinExistence type="inferred from homology"/>
<dbReference type="EC" id="3.1.4.46" evidence="2"/>
<dbReference type="SUPFAM" id="SSF51695">
    <property type="entry name" value="PLC-like phosphodiesterases"/>
    <property type="match status" value="1"/>
</dbReference>
<evidence type="ECO:0000256" key="4">
    <source>
        <dbReference type="ARBA" id="ARBA00022798"/>
    </source>
</evidence>
<protein>
    <recommendedName>
        <fullName evidence="2">glycerophosphodiester phosphodiesterase</fullName>
        <ecNumber evidence="2">3.1.4.46</ecNumber>
    </recommendedName>
</protein>
<name>A0ABV7CK96_9GAMM</name>
<evidence type="ECO:0000259" key="7">
    <source>
        <dbReference type="PROSITE" id="PS51704"/>
    </source>
</evidence>
<evidence type="ECO:0000256" key="6">
    <source>
        <dbReference type="ARBA" id="ARBA00047512"/>
    </source>
</evidence>
<evidence type="ECO:0000313" key="9">
    <source>
        <dbReference type="Proteomes" id="UP001595453"/>
    </source>
</evidence>
<keyword evidence="4" id="KW-0319">Glycerol metabolism</keyword>
<dbReference type="Pfam" id="PF03009">
    <property type="entry name" value="GDPD"/>
    <property type="match status" value="1"/>
</dbReference>
<dbReference type="Gene3D" id="3.20.20.190">
    <property type="entry name" value="Phosphatidylinositol (PI) phosphodiesterase"/>
    <property type="match status" value="1"/>
</dbReference>
<feature type="domain" description="GP-PDE" evidence="7">
    <location>
        <begin position="51"/>
        <end position="407"/>
    </location>
</feature>
<dbReference type="InterPro" id="IPR017946">
    <property type="entry name" value="PLC-like_Pdiesterase_TIM-brl"/>
</dbReference>
<comment type="similarity">
    <text evidence="1">Belongs to the glycerophosphoryl diester phosphodiesterase family.</text>
</comment>
<reference evidence="9" key="1">
    <citation type="journal article" date="2019" name="Int. J. Syst. Evol. Microbiol.">
        <title>The Global Catalogue of Microorganisms (GCM) 10K type strain sequencing project: providing services to taxonomists for standard genome sequencing and annotation.</title>
        <authorList>
            <consortium name="The Broad Institute Genomics Platform"/>
            <consortium name="The Broad Institute Genome Sequencing Center for Infectious Disease"/>
            <person name="Wu L."/>
            <person name="Ma J."/>
        </authorList>
    </citation>
    <scope>NUCLEOTIDE SEQUENCE [LARGE SCALE GENOMIC DNA]</scope>
    <source>
        <strain evidence="9">KCTC 42730</strain>
    </source>
</reference>
<evidence type="ECO:0000313" key="8">
    <source>
        <dbReference type="EMBL" id="MFC3033047.1"/>
    </source>
</evidence>
<comment type="catalytic activity">
    <reaction evidence="6">
        <text>a sn-glycero-3-phosphodiester + H2O = an alcohol + sn-glycerol 3-phosphate + H(+)</text>
        <dbReference type="Rhea" id="RHEA:12969"/>
        <dbReference type="ChEBI" id="CHEBI:15377"/>
        <dbReference type="ChEBI" id="CHEBI:15378"/>
        <dbReference type="ChEBI" id="CHEBI:30879"/>
        <dbReference type="ChEBI" id="CHEBI:57597"/>
        <dbReference type="ChEBI" id="CHEBI:83408"/>
        <dbReference type="EC" id="3.1.4.46"/>
    </reaction>
</comment>
<keyword evidence="3" id="KW-0732">Signal</keyword>